<dbReference type="Proteomes" id="UP000039865">
    <property type="component" value="Unassembled WGS sequence"/>
</dbReference>
<accession>A0A078AYB6</accession>
<dbReference type="Pfam" id="PF01852">
    <property type="entry name" value="START"/>
    <property type="match status" value="1"/>
</dbReference>
<dbReference type="InParanoid" id="A0A078AYB6"/>
<evidence type="ECO:0000256" key="3">
    <source>
        <dbReference type="ARBA" id="ARBA00022833"/>
    </source>
</evidence>
<reference evidence="6 7" key="1">
    <citation type="submission" date="2014-06" db="EMBL/GenBank/DDBJ databases">
        <authorList>
            <person name="Swart Estienne"/>
        </authorList>
    </citation>
    <scope>NUCLEOTIDE SEQUENCE [LARGE SCALE GENOMIC DNA]</scope>
    <source>
        <strain evidence="6 7">130c</strain>
    </source>
</reference>
<dbReference type="PANTHER" id="PTHR10131:SF94">
    <property type="entry name" value="TNF RECEPTOR-ASSOCIATED FACTOR 4"/>
    <property type="match status" value="1"/>
</dbReference>
<keyword evidence="2 4" id="KW-0863">Zinc-finger</keyword>
<dbReference type="OrthoDB" id="295927at2759"/>
<dbReference type="InterPro" id="IPR013083">
    <property type="entry name" value="Znf_RING/FYVE/PHD"/>
</dbReference>
<protein>
    <submittedName>
        <fullName evidence="6">Traf-type zinc finger family protein</fullName>
    </submittedName>
</protein>
<dbReference type="EMBL" id="CCKQ01015304">
    <property type="protein sequence ID" value="CDW87126.1"/>
    <property type="molecule type" value="Genomic_DNA"/>
</dbReference>
<name>A0A078AYB6_STYLE</name>
<evidence type="ECO:0000313" key="7">
    <source>
        <dbReference type="Proteomes" id="UP000039865"/>
    </source>
</evidence>
<dbReference type="PROSITE" id="PS50145">
    <property type="entry name" value="ZF_TRAF"/>
    <property type="match status" value="1"/>
</dbReference>
<sequence length="520" mass="61827">MDRRYSQIDQLQGQGNNAFKLINDLQRRMSVNMNAKNVVNVYKMSQEYLCGLCQGILVDPMQCKKCKNNFHRACLALFCKETGKCPMNCVKPKFLPLKNEKMSKQVQELKFRCTNFSQGCRELISYEDAPDHDANCFYATVKCEAFVYCKAKQLRKDYDTHVKLCPFVEIQCTFCLAMMQRQRMKNHLDNYCDGFQECLTCQQRISLSEYQNNEHSCFKTLLMTLNKLVDDKNEASECIHVEVQKKNQQIRKIFESQQQSMGQLDNLIQVLEYDKSKQNKHLGQDPESRLKQNMLLLNRKEIFRINYNSDQLIVNPIDLKEEQLKFKNLIENLKYKTIDHMNFLNSEWNIYKNGIFVKEFENHCAFKYKLKINNSIDQIAESLIDPLQQEKFNINLKRIEIIQDFPNYTQLVHLESKGQYFIAPREYLYIQRVQKVSCYEIWVMSESIDDNFEIVQEKFGVRRGKIIREGWRLKHKYQNQSKCTYYSQCDLGISKALQKQMFYKVIEQIQNFKEYMANQN</sequence>
<dbReference type="InterPro" id="IPR002913">
    <property type="entry name" value="START_lipid-bd_dom"/>
</dbReference>
<dbReference type="GO" id="GO:0008270">
    <property type="term" value="F:zinc ion binding"/>
    <property type="evidence" value="ECO:0007669"/>
    <property type="project" value="UniProtKB-KW"/>
</dbReference>
<feature type="zinc finger region" description="TRAF-type" evidence="4">
    <location>
        <begin position="132"/>
        <end position="185"/>
    </location>
</feature>
<keyword evidence="1 4" id="KW-0479">Metal-binding</keyword>
<dbReference type="InterPro" id="IPR023393">
    <property type="entry name" value="START-like_dom_sf"/>
</dbReference>
<feature type="domain" description="TRAF-type" evidence="5">
    <location>
        <begin position="132"/>
        <end position="185"/>
    </location>
</feature>
<dbReference type="GO" id="GO:0008289">
    <property type="term" value="F:lipid binding"/>
    <property type="evidence" value="ECO:0007669"/>
    <property type="project" value="InterPro"/>
</dbReference>
<dbReference type="CDD" id="cd00177">
    <property type="entry name" value="START"/>
    <property type="match status" value="1"/>
</dbReference>
<dbReference type="AlphaFoldDB" id="A0A078AYB6"/>
<evidence type="ECO:0000313" key="6">
    <source>
        <dbReference type="EMBL" id="CDW87126.1"/>
    </source>
</evidence>
<dbReference type="Gene3D" id="3.30.40.10">
    <property type="entry name" value="Zinc/RING finger domain, C3HC4 (zinc finger)"/>
    <property type="match status" value="2"/>
</dbReference>
<dbReference type="Gene3D" id="3.30.530.20">
    <property type="match status" value="1"/>
</dbReference>
<gene>
    <name evidence="6" type="primary">Contig11181.g11947</name>
    <name evidence="6" type="ORF">STYLEM_16228</name>
</gene>
<evidence type="ECO:0000256" key="4">
    <source>
        <dbReference type="PROSITE-ProRule" id="PRU00207"/>
    </source>
</evidence>
<dbReference type="SUPFAM" id="SSF55961">
    <property type="entry name" value="Bet v1-like"/>
    <property type="match status" value="1"/>
</dbReference>
<dbReference type="SUPFAM" id="SSF49599">
    <property type="entry name" value="TRAF domain-like"/>
    <property type="match status" value="1"/>
</dbReference>
<evidence type="ECO:0000256" key="2">
    <source>
        <dbReference type="ARBA" id="ARBA00022771"/>
    </source>
</evidence>
<keyword evidence="7" id="KW-1185">Reference proteome</keyword>
<organism evidence="6 7">
    <name type="scientific">Stylonychia lemnae</name>
    <name type="common">Ciliate</name>
    <dbReference type="NCBI Taxonomy" id="5949"/>
    <lineage>
        <taxon>Eukaryota</taxon>
        <taxon>Sar</taxon>
        <taxon>Alveolata</taxon>
        <taxon>Ciliophora</taxon>
        <taxon>Intramacronucleata</taxon>
        <taxon>Spirotrichea</taxon>
        <taxon>Stichotrichia</taxon>
        <taxon>Sporadotrichida</taxon>
        <taxon>Oxytrichidae</taxon>
        <taxon>Stylonychinae</taxon>
        <taxon>Stylonychia</taxon>
    </lineage>
</organism>
<dbReference type="Pfam" id="PF02176">
    <property type="entry name" value="zf-TRAF"/>
    <property type="match status" value="1"/>
</dbReference>
<dbReference type="SUPFAM" id="SSF57850">
    <property type="entry name" value="RING/U-box"/>
    <property type="match status" value="1"/>
</dbReference>
<evidence type="ECO:0000259" key="5">
    <source>
        <dbReference type="PROSITE" id="PS50145"/>
    </source>
</evidence>
<keyword evidence="3 4" id="KW-0862">Zinc</keyword>
<dbReference type="InterPro" id="IPR001293">
    <property type="entry name" value="Znf_TRAF"/>
</dbReference>
<proteinExistence type="predicted"/>
<dbReference type="PANTHER" id="PTHR10131">
    <property type="entry name" value="TNF RECEPTOR ASSOCIATED FACTOR"/>
    <property type="match status" value="1"/>
</dbReference>
<evidence type="ECO:0000256" key="1">
    <source>
        <dbReference type="ARBA" id="ARBA00022723"/>
    </source>
</evidence>